<name>A0A251XV30_9MICO</name>
<gene>
    <name evidence="2" type="ORF">CMsap09_10810</name>
</gene>
<proteinExistence type="predicted"/>
<reference evidence="2 3" key="1">
    <citation type="submission" date="2016-08" db="EMBL/GenBank/DDBJ databases">
        <title>Genome sequence of Clavibacter michiganensis spp. strain CASJ009.</title>
        <authorList>
            <person name="Thapa S.P."/>
            <person name="Coaker G."/>
        </authorList>
    </citation>
    <scope>NUCLEOTIDE SEQUENCE [LARGE SCALE GENOMIC DNA]</scope>
    <source>
        <strain evidence="2">CASJ009</strain>
    </source>
</reference>
<feature type="transmembrane region" description="Helical" evidence="1">
    <location>
        <begin position="25"/>
        <end position="43"/>
    </location>
</feature>
<keyword evidence="1" id="KW-0472">Membrane</keyword>
<evidence type="ECO:0000313" key="3">
    <source>
        <dbReference type="Proteomes" id="UP000195106"/>
    </source>
</evidence>
<evidence type="ECO:0000256" key="1">
    <source>
        <dbReference type="SAM" id="Phobius"/>
    </source>
</evidence>
<dbReference type="EMBL" id="MDHJ01000001">
    <property type="protein sequence ID" value="OUE09424.1"/>
    <property type="molecule type" value="Genomic_DNA"/>
</dbReference>
<comment type="caution">
    <text evidence="2">The sequence shown here is derived from an EMBL/GenBank/DDBJ whole genome shotgun (WGS) entry which is preliminary data.</text>
</comment>
<accession>A0A251XV30</accession>
<organism evidence="2 3">
    <name type="scientific">Clavibacter michiganensis</name>
    <dbReference type="NCBI Taxonomy" id="28447"/>
    <lineage>
        <taxon>Bacteria</taxon>
        <taxon>Bacillati</taxon>
        <taxon>Actinomycetota</taxon>
        <taxon>Actinomycetes</taxon>
        <taxon>Micrococcales</taxon>
        <taxon>Microbacteriaceae</taxon>
        <taxon>Clavibacter</taxon>
    </lineage>
</organism>
<keyword evidence="1" id="KW-1133">Transmembrane helix</keyword>
<feature type="transmembrane region" description="Helical" evidence="1">
    <location>
        <begin position="119"/>
        <end position="138"/>
    </location>
</feature>
<feature type="transmembrane region" description="Helical" evidence="1">
    <location>
        <begin position="144"/>
        <end position="162"/>
    </location>
</feature>
<feature type="transmembrane region" description="Helical" evidence="1">
    <location>
        <begin position="55"/>
        <end position="72"/>
    </location>
</feature>
<keyword evidence="1" id="KW-0812">Transmembrane</keyword>
<sequence length="203" mass="21983">MTPTAPAVPRPLFRRLRRAWHDSPFVVPALVFAILVFAWLWALDLDRPAEGTGTVILRAAVALAAGVALTGARRATRLYHPGSPSEVEAAEDGELPPGADPVAWQGALERRRRQIRQEAWAVPIALVLVAALAVPAPAGGVLPVAYIVFLALFVPWAAWVIASRGRRRDGVDALLIPLQERALRDGEDRAGWAPPSRDEPTPR</sequence>
<dbReference type="Proteomes" id="UP000195106">
    <property type="component" value="Unassembled WGS sequence"/>
</dbReference>
<dbReference type="AlphaFoldDB" id="A0A251XV30"/>
<protein>
    <submittedName>
        <fullName evidence="2">Uncharacterized protein</fullName>
    </submittedName>
</protein>
<evidence type="ECO:0000313" key="2">
    <source>
        <dbReference type="EMBL" id="OUE09424.1"/>
    </source>
</evidence>